<dbReference type="AlphaFoldDB" id="A0A949K5Y6"/>
<name>A0A949K5Y6_9FIRM</name>
<evidence type="ECO:0000313" key="2">
    <source>
        <dbReference type="Proteomes" id="UP000712157"/>
    </source>
</evidence>
<dbReference type="RefSeq" id="WP_238720525.1">
    <property type="nucleotide sequence ID" value="NZ_JAHQCW010000003.1"/>
</dbReference>
<dbReference type="EMBL" id="JAHQCW010000003">
    <property type="protein sequence ID" value="MBU9735427.1"/>
    <property type="molecule type" value="Genomic_DNA"/>
</dbReference>
<dbReference type="Proteomes" id="UP000712157">
    <property type="component" value="Unassembled WGS sequence"/>
</dbReference>
<organism evidence="1 2">
    <name type="scientific">Diplocloster agilis</name>
    <dbReference type="NCBI Taxonomy" id="2850323"/>
    <lineage>
        <taxon>Bacteria</taxon>
        <taxon>Bacillati</taxon>
        <taxon>Bacillota</taxon>
        <taxon>Clostridia</taxon>
        <taxon>Lachnospirales</taxon>
        <taxon>Lachnospiraceae</taxon>
        <taxon>Diplocloster</taxon>
    </lineage>
</organism>
<evidence type="ECO:0008006" key="3">
    <source>
        <dbReference type="Google" id="ProtNLM"/>
    </source>
</evidence>
<sequence length="144" mass="16137">MLTNADLAVLKETYRSSKAVVTNINHVLSKVYDEDLALDLNRQLAEYQRMEEKAAGVLNRNGVRPEKDNALEKARTWSSVQASTLLNTSTGHIADMMIQENAQGMTNMMKVLKHNGPVKGECDSIANELMDLEELNIQKLKSYL</sequence>
<comment type="caution">
    <text evidence="1">The sequence shown here is derived from an EMBL/GenBank/DDBJ whole genome shotgun (WGS) entry which is preliminary data.</text>
</comment>
<keyword evidence="2" id="KW-1185">Reference proteome</keyword>
<evidence type="ECO:0000313" key="1">
    <source>
        <dbReference type="EMBL" id="MBU9735427.1"/>
    </source>
</evidence>
<reference evidence="1" key="1">
    <citation type="submission" date="2021-06" db="EMBL/GenBank/DDBJ databases">
        <title>Description of novel taxa of the family Lachnospiraceae.</title>
        <authorList>
            <person name="Chaplin A.V."/>
            <person name="Sokolova S.R."/>
            <person name="Pikina A.P."/>
            <person name="Korzhanova M."/>
            <person name="Belova V."/>
            <person name="Korostin D."/>
            <person name="Efimov B.A."/>
        </authorList>
    </citation>
    <scope>NUCLEOTIDE SEQUENCE</scope>
    <source>
        <strain evidence="1">ASD5720</strain>
    </source>
</reference>
<protein>
    <recommendedName>
        <fullName evidence="3">DUF2383 domain-containing protein</fullName>
    </recommendedName>
</protein>
<proteinExistence type="predicted"/>
<gene>
    <name evidence="1" type="ORF">KTH89_02695</name>
</gene>
<accession>A0A949K5Y6</accession>